<feature type="region of interest" description="Disordered" evidence="1">
    <location>
        <begin position="63"/>
        <end position="154"/>
    </location>
</feature>
<evidence type="ECO:0000313" key="3">
    <source>
        <dbReference type="Proteomes" id="UP000218209"/>
    </source>
</evidence>
<protein>
    <submittedName>
        <fullName evidence="2">Uncharacterized protein</fullName>
    </submittedName>
</protein>
<dbReference type="Proteomes" id="UP000218209">
    <property type="component" value="Unassembled WGS sequence"/>
</dbReference>
<dbReference type="EMBL" id="KV918794">
    <property type="protein sequence ID" value="OSX79295.1"/>
    <property type="molecule type" value="Genomic_DNA"/>
</dbReference>
<feature type="compositionally biased region" description="Low complexity" evidence="1">
    <location>
        <begin position="130"/>
        <end position="141"/>
    </location>
</feature>
<evidence type="ECO:0000256" key="1">
    <source>
        <dbReference type="SAM" id="MobiDB-lite"/>
    </source>
</evidence>
<keyword evidence="3" id="KW-1185">Reference proteome</keyword>
<proteinExistence type="predicted"/>
<evidence type="ECO:0000313" key="2">
    <source>
        <dbReference type="EMBL" id="OSX79295.1"/>
    </source>
</evidence>
<organism evidence="2 3">
    <name type="scientific">Porphyra umbilicalis</name>
    <name type="common">Purple laver</name>
    <name type="synonym">Red alga</name>
    <dbReference type="NCBI Taxonomy" id="2786"/>
    <lineage>
        <taxon>Eukaryota</taxon>
        <taxon>Rhodophyta</taxon>
        <taxon>Bangiophyceae</taxon>
        <taxon>Bangiales</taxon>
        <taxon>Bangiaceae</taxon>
        <taxon>Porphyra</taxon>
    </lineage>
</organism>
<feature type="compositionally biased region" description="Basic residues" evidence="1">
    <location>
        <begin position="63"/>
        <end position="75"/>
    </location>
</feature>
<accession>A0A1X6PEW5</accession>
<dbReference type="AlphaFoldDB" id="A0A1X6PEW5"/>
<sequence>MARDRRRRNDVAVRIGAAVRLPPRRLPRVVAPVRRSRRRAATGSLRLCRHGPFFCNATTRRCACRQRPPRRRPHRQGRDGTNTPPPPPPLLSYPWRPILVAARRRSRPSTTASRHPPPGGGRLQRRRRSAAVPVVPRAVRPTTAGDAGLHWLRG</sequence>
<name>A0A1X6PEW5_PORUM</name>
<gene>
    <name evidence="2" type="ORF">BU14_0082s0060</name>
</gene>
<reference evidence="2 3" key="1">
    <citation type="submission" date="2017-03" db="EMBL/GenBank/DDBJ databases">
        <title>WGS assembly of Porphyra umbilicalis.</title>
        <authorList>
            <person name="Brawley S.H."/>
            <person name="Blouin N.A."/>
            <person name="Ficko-Blean E."/>
            <person name="Wheeler G.L."/>
            <person name="Lohr M."/>
            <person name="Goodson H.V."/>
            <person name="Jenkins J.W."/>
            <person name="Blaby-Haas C.E."/>
            <person name="Helliwell K.E."/>
            <person name="Chan C."/>
            <person name="Marriage T."/>
            <person name="Bhattacharya D."/>
            <person name="Klein A.S."/>
            <person name="Badis Y."/>
            <person name="Brodie J."/>
            <person name="Cao Y."/>
            <person name="Collen J."/>
            <person name="Dittami S.M."/>
            <person name="Gachon C.M."/>
            <person name="Green B.R."/>
            <person name="Karpowicz S."/>
            <person name="Kim J.W."/>
            <person name="Kudahl U."/>
            <person name="Lin S."/>
            <person name="Michel G."/>
            <person name="Mittag M."/>
            <person name="Olson B.J."/>
            <person name="Pangilinan J."/>
            <person name="Peng Y."/>
            <person name="Qiu H."/>
            <person name="Shu S."/>
            <person name="Singer J.T."/>
            <person name="Smith A.G."/>
            <person name="Sprecher B.N."/>
            <person name="Wagner V."/>
            <person name="Wang W."/>
            <person name="Wang Z.-Y."/>
            <person name="Yan J."/>
            <person name="Yarish C."/>
            <person name="Zoeuner-Riek S."/>
            <person name="Zhuang Y."/>
            <person name="Zou Y."/>
            <person name="Lindquist E.A."/>
            <person name="Grimwood J."/>
            <person name="Barry K."/>
            <person name="Rokhsar D.S."/>
            <person name="Schmutz J."/>
            <person name="Stiller J.W."/>
            <person name="Grossman A.R."/>
            <person name="Prochnik S.E."/>
        </authorList>
    </citation>
    <scope>NUCLEOTIDE SEQUENCE [LARGE SCALE GENOMIC DNA]</scope>
    <source>
        <strain evidence="2">4086291</strain>
    </source>
</reference>